<dbReference type="SUPFAM" id="SSF50475">
    <property type="entry name" value="FMN-binding split barrel"/>
    <property type="match status" value="1"/>
</dbReference>
<dbReference type="AlphaFoldDB" id="A0A1G6MER1"/>
<gene>
    <name evidence="1" type="ORF">SAMN05660835_00969</name>
</gene>
<dbReference type="EMBL" id="FMYU01000006">
    <property type="protein sequence ID" value="SDC53757.1"/>
    <property type="molecule type" value="Genomic_DNA"/>
</dbReference>
<evidence type="ECO:0000313" key="1">
    <source>
        <dbReference type="EMBL" id="SDC53757.1"/>
    </source>
</evidence>
<evidence type="ECO:0000313" key="2">
    <source>
        <dbReference type="Proteomes" id="UP000199411"/>
    </source>
</evidence>
<dbReference type="InterPro" id="IPR012349">
    <property type="entry name" value="Split_barrel_FMN-bd"/>
</dbReference>
<dbReference type="RefSeq" id="WP_025391781.1">
    <property type="nucleotide sequence ID" value="NZ_FMYU01000006.1"/>
</dbReference>
<dbReference type="OrthoDB" id="5396728at2"/>
<organism evidence="1 2">
    <name type="scientific">Desulfurella multipotens</name>
    <dbReference type="NCBI Taxonomy" id="79269"/>
    <lineage>
        <taxon>Bacteria</taxon>
        <taxon>Pseudomonadati</taxon>
        <taxon>Campylobacterota</taxon>
        <taxon>Desulfurellia</taxon>
        <taxon>Desulfurellales</taxon>
        <taxon>Desulfurellaceae</taxon>
        <taxon>Desulfurella</taxon>
    </lineage>
</organism>
<protein>
    <submittedName>
        <fullName evidence="1">Pyridoxamine 5'-phosphate oxidase</fullName>
    </submittedName>
</protein>
<proteinExistence type="predicted"/>
<reference evidence="2" key="1">
    <citation type="submission" date="2016-10" db="EMBL/GenBank/DDBJ databases">
        <authorList>
            <person name="Varghese N."/>
            <person name="Submissions S."/>
        </authorList>
    </citation>
    <scope>NUCLEOTIDE SEQUENCE [LARGE SCALE GENOMIC DNA]</scope>
    <source>
        <strain evidence="2">DSM 8415</strain>
    </source>
</reference>
<name>A0A1G6MER1_9BACT</name>
<dbReference type="Proteomes" id="UP000199411">
    <property type="component" value="Unassembled WGS sequence"/>
</dbReference>
<keyword evidence="2" id="KW-1185">Reference proteome</keyword>
<accession>A0A1G6MER1</accession>
<dbReference type="Gene3D" id="2.30.110.10">
    <property type="entry name" value="Electron Transport, Fmn-binding Protein, Chain A"/>
    <property type="match status" value="1"/>
</dbReference>
<sequence>MNLKEFFENAKGTGILATADSSGNVDIALYAKPFVIDEKTIAFIMLNKLSYANIQSNPKAAYMFLQENYQGKRFYLKKIKEEKDQNKINEMLRHKYDDPEVLAQEKALVYFEVEKELPILVK</sequence>